<name>A0AAV9XUL9_9PEZI</name>
<dbReference type="AlphaFoldDB" id="A0AAV9XUL9"/>
<proteinExistence type="predicted"/>
<reference evidence="1 2" key="1">
    <citation type="submission" date="2019-10" db="EMBL/GenBank/DDBJ databases">
        <authorList>
            <person name="Palmer J.M."/>
        </authorList>
    </citation>
    <scope>NUCLEOTIDE SEQUENCE [LARGE SCALE GENOMIC DNA]</scope>
    <source>
        <strain evidence="1 2">TWF694</strain>
    </source>
</reference>
<evidence type="ECO:0000313" key="2">
    <source>
        <dbReference type="Proteomes" id="UP001365542"/>
    </source>
</evidence>
<dbReference type="Proteomes" id="UP001365542">
    <property type="component" value="Unassembled WGS sequence"/>
</dbReference>
<sequence>MSGLPPNSLQGYDTVIQISQEAIEQQLKVLWKTRVKKPVPGGPRHYIDHIFNVHSTVEVKDREGKVTGTRASSEGFDGYVKWPTIDFTGSAVHETERYSTARVTFEFTTADEVFAPHEIPKGKSSDSIFTALVKEWDEELGAEQLRKDLKVINGWKISWKGVIAQKAIANVLDRIVGSTYVPESLQNSLSKAKVNPSVFSISSIFCLFQSAQVASSFEVRDKDGVIQEDAKLRTSMITLLNTVFAAPQDQQGIPDPKTPFVLGYMISTVNPKTEQTSKVVTRDTPPYFVPKSVFMTITPGLGTKDARTVGTLNFCMTTYRLPGETERAVDSYSANQEKGGRFQTPFFDIVKMKAMPSTTDGMIAFSNDIFYNNWMLKDLEPRFNIDYATDFYEIDDRRAYSDSLKNLCAGKFRPATTSSGTRKYATSEGLHQKITRRREDIDSGLPVQLSDSFYFEFKKATSYTSTYAKDSSIGDSLDDTKRRVIIKLTAILDYLLEWNWYSDALNFSGVADTIGGLFSGGENEAEKRANRNFASDDKWKTFATARGTAIIGFEFELGVDPKNRGKFHVSSINQLHKDKSNIRHLSGRGPTTRISNGEITGFTESPYNYGLHTELIWDDNFEGAAKVIPIVKEKFDTTNEDVKKAFSRLGDRFIDRVSGIAENFVDQLGSTIILPAGDVFQFKGLSTDANGNVYSGVTYDTPSELKMELKQGQEITRA</sequence>
<comment type="caution">
    <text evidence="1">The sequence shown here is derived from an EMBL/GenBank/DDBJ whole genome shotgun (WGS) entry which is preliminary data.</text>
</comment>
<gene>
    <name evidence="1" type="ORF">TWF694_000214</name>
</gene>
<organism evidence="1 2">
    <name type="scientific">Orbilia ellipsospora</name>
    <dbReference type="NCBI Taxonomy" id="2528407"/>
    <lineage>
        <taxon>Eukaryota</taxon>
        <taxon>Fungi</taxon>
        <taxon>Dikarya</taxon>
        <taxon>Ascomycota</taxon>
        <taxon>Pezizomycotina</taxon>
        <taxon>Orbiliomycetes</taxon>
        <taxon>Orbiliales</taxon>
        <taxon>Orbiliaceae</taxon>
        <taxon>Orbilia</taxon>
    </lineage>
</organism>
<evidence type="ECO:0000313" key="1">
    <source>
        <dbReference type="EMBL" id="KAK6543468.1"/>
    </source>
</evidence>
<dbReference type="EMBL" id="JAVHJO010000001">
    <property type="protein sequence ID" value="KAK6543468.1"/>
    <property type="molecule type" value="Genomic_DNA"/>
</dbReference>
<protein>
    <submittedName>
        <fullName evidence="1">Uncharacterized protein</fullName>
    </submittedName>
</protein>
<accession>A0AAV9XUL9</accession>
<keyword evidence="2" id="KW-1185">Reference proteome</keyword>